<dbReference type="InterPro" id="IPR000835">
    <property type="entry name" value="HTH_MarR-typ"/>
</dbReference>
<dbReference type="PANTHER" id="PTHR33164">
    <property type="entry name" value="TRANSCRIPTIONAL REGULATOR, MARR FAMILY"/>
    <property type="match status" value="1"/>
</dbReference>
<keyword evidence="3" id="KW-1185">Reference proteome</keyword>
<gene>
    <name evidence="2" type="ORF">F6B42_06785</name>
</gene>
<dbReference type="AlphaFoldDB" id="A0A5J5IQK0"/>
<dbReference type="SMART" id="SM00347">
    <property type="entry name" value="HTH_MARR"/>
    <property type="match status" value="1"/>
</dbReference>
<reference evidence="3" key="1">
    <citation type="submission" date="2019-09" db="EMBL/GenBank/DDBJ databases">
        <title>Mumia zhuanghuii sp. nov. isolated from the intestinal contents of plateau pika (Ochotona curzoniae) in the Qinghai-Tibet plateau of China.</title>
        <authorList>
            <person name="Tian Z."/>
        </authorList>
    </citation>
    <scope>NUCLEOTIDE SEQUENCE [LARGE SCALE GENOMIC DNA]</scope>
    <source>
        <strain evidence="3">DSM 25564</strain>
    </source>
</reference>
<protein>
    <submittedName>
        <fullName evidence="2">MarR family transcriptional regulator</fullName>
    </submittedName>
</protein>
<dbReference type="RefSeq" id="WP_150418877.1">
    <property type="nucleotide sequence ID" value="NZ_VYRZ01000002.1"/>
</dbReference>
<dbReference type="GO" id="GO:0006950">
    <property type="term" value="P:response to stress"/>
    <property type="evidence" value="ECO:0007669"/>
    <property type="project" value="TreeGrafter"/>
</dbReference>
<name>A0A5J5IQK0_9MICO</name>
<dbReference type="PRINTS" id="PR00598">
    <property type="entry name" value="HTHMARR"/>
</dbReference>
<dbReference type="SUPFAM" id="SSF46785">
    <property type="entry name" value="Winged helix' DNA-binding domain"/>
    <property type="match status" value="1"/>
</dbReference>
<dbReference type="Gene3D" id="1.10.10.10">
    <property type="entry name" value="Winged helix-like DNA-binding domain superfamily/Winged helix DNA-binding domain"/>
    <property type="match status" value="1"/>
</dbReference>
<dbReference type="GO" id="GO:0003700">
    <property type="term" value="F:DNA-binding transcription factor activity"/>
    <property type="evidence" value="ECO:0007669"/>
    <property type="project" value="InterPro"/>
</dbReference>
<dbReference type="EMBL" id="VYRZ01000002">
    <property type="protein sequence ID" value="KAA9086705.1"/>
    <property type="molecule type" value="Genomic_DNA"/>
</dbReference>
<sequence>MVDPQLTAGRARTVRRALEAVRAFSDAMDRMHTGLRGDMDMNATDLSALRMLIIREGRGELVKPHDLARHLGISSASTTKLLDRLSHEGFVEREPHPHDRRALVIKLTESSRADFFRHFGARMAHMRAALEPYSDDEIDVIVRFLDEMGGALVAD</sequence>
<proteinExistence type="predicted"/>
<dbReference type="InterPro" id="IPR036390">
    <property type="entry name" value="WH_DNA-bd_sf"/>
</dbReference>
<accession>A0A5J5IQK0</accession>
<dbReference type="OrthoDB" id="162531at2"/>
<dbReference type="Proteomes" id="UP000327039">
    <property type="component" value="Unassembled WGS sequence"/>
</dbReference>
<organism evidence="2 3">
    <name type="scientific">Microbacterium radiodurans</name>
    <dbReference type="NCBI Taxonomy" id="661398"/>
    <lineage>
        <taxon>Bacteria</taxon>
        <taxon>Bacillati</taxon>
        <taxon>Actinomycetota</taxon>
        <taxon>Actinomycetes</taxon>
        <taxon>Micrococcales</taxon>
        <taxon>Microbacteriaceae</taxon>
        <taxon>Microbacterium</taxon>
    </lineage>
</organism>
<evidence type="ECO:0000259" key="1">
    <source>
        <dbReference type="PROSITE" id="PS50995"/>
    </source>
</evidence>
<dbReference type="PANTHER" id="PTHR33164:SF43">
    <property type="entry name" value="HTH-TYPE TRANSCRIPTIONAL REPRESSOR YETL"/>
    <property type="match status" value="1"/>
</dbReference>
<feature type="domain" description="HTH marR-type" evidence="1">
    <location>
        <begin position="10"/>
        <end position="150"/>
    </location>
</feature>
<comment type="caution">
    <text evidence="2">The sequence shown here is derived from an EMBL/GenBank/DDBJ whole genome shotgun (WGS) entry which is preliminary data.</text>
</comment>
<dbReference type="InterPro" id="IPR036388">
    <property type="entry name" value="WH-like_DNA-bd_sf"/>
</dbReference>
<dbReference type="Pfam" id="PF12802">
    <property type="entry name" value="MarR_2"/>
    <property type="match status" value="1"/>
</dbReference>
<dbReference type="PROSITE" id="PS50995">
    <property type="entry name" value="HTH_MARR_2"/>
    <property type="match status" value="1"/>
</dbReference>
<dbReference type="InterPro" id="IPR039422">
    <property type="entry name" value="MarR/SlyA-like"/>
</dbReference>
<evidence type="ECO:0000313" key="2">
    <source>
        <dbReference type="EMBL" id="KAA9086705.1"/>
    </source>
</evidence>
<evidence type="ECO:0000313" key="3">
    <source>
        <dbReference type="Proteomes" id="UP000327039"/>
    </source>
</evidence>